<protein>
    <submittedName>
        <fullName evidence="2">Uncharacterized protein</fullName>
    </submittedName>
</protein>
<evidence type="ECO:0000256" key="1">
    <source>
        <dbReference type="SAM" id="MobiDB-lite"/>
    </source>
</evidence>
<dbReference type="Proteomes" id="UP001221757">
    <property type="component" value="Unassembled WGS sequence"/>
</dbReference>
<dbReference type="AlphaFoldDB" id="A0AAD7CTY1"/>
<feature type="compositionally biased region" description="Low complexity" evidence="1">
    <location>
        <begin position="39"/>
        <end position="66"/>
    </location>
</feature>
<keyword evidence="3" id="KW-1185">Reference proteome</keyword>
<organism evidence="2 3">
    <name type="scientific">Mycena rosella</name>
    <name type="common">Pink bonnet</name>
    <name type="synonym">Agaricus rosellus</name>
    <dbReference type="NCBI Taxonomy" id="1033263"/>
    <lineage>
        <taxon>Eukaryota</taxon>
        <taxon>Fungi</taxon>
        <taxon>Dikarya</taxon>
        <taxon>Basidiomycota</taxon>
        <taxon>Agaricomycotina</taxon>
        <taxon>Agaricomycetes</taxon>
        <taxon>Agaricomycetidae</taxon>
        <taxon>Agaricales</taxon>
        <taxon>Marasmiineae</taxon>
        <taxon>Mycenaceae</taxon>
        <taxon>Mycena</taxon>
    </lineage>
</organism>
<reference evidence="2" key="1">
    <citation type="submission" date="2023-03" db="EMBL/GenBank/DDBJ databases">
        <title>Massive genome expansion in bonnet fungi (Mycena s.s.) driven by repeated elements and novel gene families across ecological guilds.</title>
        <authorList>
            <consortium name="Lawrence Berkeley National Laboratory"/>
            <person name="Harder C.B."/>
            <person name="Miyauchi S."/>
            <person name="Viragh M."/>
            <person name="Kuo A."/>
            <person name="Thoen E."/>
            <person name="Andreopoulos B."/>
            <person name="Lu D."/>
            <person name="Skrede I."/>
            <person name="Drula E."/>
            <person name="Henrissat B."/>
            <person name="Morin E."/>
            <person name="Kohler A."/>
            <person name="Barry K."/>
            <person name="LaButti K."/>
            <person name="Morin E."/>
            <person name="Salamov A."/>
            <person name="Lipzen A."/>
            <person name="Mereny Z."/>
            <person name="Hegedus B."/>
            <person name="Baldrian P."/>
            <person name="Stursova M."/>
            <person name="Weitz H."/>
            <person name="Taylor A."/>
            <person name="Grigoriev I.V."/>
            <person name="Nagy L.G."/>
            <person name="Martin F."/>
            <person name="Kauserud H."/>
        </authorList>
    </citation>
    <scope>NUCLEOTIDE SEQUENCE</scope>
    <source>
        <strain evidence="2">CBHHK067</strain>
    </source>
</reference>
<name>A0AAD7CTY1_MYCRO</name>
<feature type="region of interest" description="Disordered" evidence="1">
    <location>
        <begin position="34"/>
        <end position="86"/>
    </location>
</feature>
<sequence length="252" mass="27608">MDNVFLAAVHISLLAQADNILLVLCQRFLPRPSSADTNLSSDESSLTLSSLSSSRTLTPSSPATSPAPDPLHGAATAVPTVPQPHLDDLMTDINPKLFKGDGVGENTTDFLNSMRRRNLVSPNWKDPEKLEFFELSLKSGSFAKRWFNKLDPTQEDTFAHLSAVFQAQWPEKEMAKKEKGELQEKLLAIVLDAKDVGMRIEDDGIQEWGHVRWSLKVAELGARIDAGGSLISLALKNIPGSLILRLGPKRGT</sequence>
<evidence type="ECO:0000313" key="3">
    <source>
        <dbReference type="Proteomes" id="UP001221757"/>
    </source>
</evidence>
<evidence type="ECO:0000313" key="2">
    <source>
        <dbReference type="EMBL" id="KAJ7663447.1"/>
    </source>
</evidence>
<gene>
    <name evidence="2" type="ORF">B0H17DRAFT_1211699</name>
</gene>
<dbReference type="EMBL" id="JARKIE010000234">
    <property type="protein sequence ID" value="KAJ7663447.1"/>
    <property type="molecule type" value="Genomic_DNA"/>
</dbReference>
<comment type="caution">
    <text evidence="2">The sequence shown here is derived from an EMBL/GenBank/DDBJ whole genome shotgun (WGS) entry which is preliminary data.</text>
</comment>
<proteinExistence type="predicted"/>
<accession>A0AAD7CTY1</accession>